<dbReference type="PANTHER" id="PTHR43866:SF1">
    <property type="entry name" value="METHYLMALONATE-SEMIALDEHYDE DEHYDROGENASE (COA ACYLATING)"/>
    <property type="match status" value="1"/>
</dbReference>
<gene>
    <name evidence="2" type="ORF">POM88_036774</name>
</gene>
<keyword evidence="3" id="KW-1185">Reference proteome</keyword>
<dbReference type="InterPro" id="IPR016162">
    <property type="entry name" value="Ald_DH_N"/>
</dbReference>
<dbReference type="GO" id="GO:0006210">
    <property type="term" value="P:thymine catabolic process"/>
    <property type="evidence" value="ECO:0007669"/>
    <property type="project" value="TreeGrafter"/>
</dbReference>
<reference evidence="2" key="1">
    <citation type="submission" date="2023-02" db="EMBL/GenBank/DDBJ databases">
        <title>Genome of toxic invasive species Heracleum sosnowskyi carries increased number of genes despite the absence of recent whole-genome duplications.</title>
        <authorList>
            <person name="Schelkunov M."/>
            <person name="Shtratnikova V."/>
            <person name="Makarenko M."/>
            <person name="Klepikova A."/>
            <person name="Omelchenko D."/>
            <person name="Novikova G."/>
            <person name="Obukhova E."/>
            <person name="Bogdanov V."/>
            <person name="Penin A."/>
            <person name="Logacheva M."/>
        </authorList>
    </citation>
    <scope>NUCLEOTIDE SEQUENCE</scope>
    <source>
        <strain evidence="2">Hsosn_3</strain>
        <tissue evidence="2">Leaf</tissue>
    </source>
</reference>
<dbReference type="Proteomes" id="UP001237642">
    <property type="component" value="Unassembled WGS sequence"/>
</dbReference>
<dbReference type="AlphaFoldDB" id="A0AAD8MF93"/>
<evidence type="ECO:0000313" key="2">
    <source>
        <dbReference type="EMBL" id="KAK1370682.1"/>
    </source>
</evidence>
<reference evidence="2" key="2">
    <citation type="submission" date="2023-05" db="EMBL/GenBank/DDBJ databases">
        <authorList>
            <person name="Schelkunov M.I."/>
        </authorList>
    </citation>
    <scope>NUCLEOTIDE SEQUENCE</scope>
    <source>
        <strain evidence="2">Hsosn_3</strain>
        <tissue evidence="2">Leaf</tissue>
    </source>
</reference>
<name>A0AAD8MF93_9APIA</name>
<dbReference type="InterPro" id="IPR015590">
    <property type="entry name" value="Aldehyde_DH_dom"/>
</dbReference>
<sequence>MGTSQMGDFAANESRGIDTYCSREPLGVCAGICPFDFPAMFSLWMFPLAVTCGNTFILKPSELNPVAAYTLLRERQTLFGCTMAPCFDLRCTNKYFQYVYTINIMLSSVAMS</sequence>
<dbReference type="EMBL" id="JAUIZM010000008">
    <property type="protein sequence ID" value="KAK1370682.1"/>
    <property type="molecule type" value="Genomic_DNA"/>
</dbReference>
<accession>A0AAD8MF93</accession>
<organism evidence="2 3">
    <name type="scientific">Heracleum sosnowskyi</name>
    <dbReference type="NCBI Taxonomy" id="360622"/>
    <lineage>
        <taxon>Eukaryota</taxon>
        <taxon>Viridiplantae</taxon>
        <taxon>Streptophyta</taxon>
        <taxon>Embryophyta</taxon>
        <taxon>Tracheophyta</taxon>
        <taxon>Spermatophyta</taxon>
        <taxon>Magnoliopsida</taxon>
        <taxon>eudicotyledons</taxon>
        <taxon>Gunneridae</taxon>
        <taxon>Pentapetalae</taxon>
        <taxon>asterids</taxon>
        <taxon>campanulids</taxon>
        <taxon>Apiales</taxon>
        <taxon>Apiaceae</taxon>
        <taxon>Apioideae</taxon>
        <taxon>apioid superclade</taxon>
        <taxon>Tordylieae</taxon>
        <taxon>Tordyliinae</taxon>
        <taxon>Heracleum</taxon>
    </lineage>
</organism>
<dbReference type="InterPro" id="IPR016161">
    <property type="entry name" value="Ald_DH/histidinol_DH"/>
</dbReference>
<evidence type="ECO:0000259" key="1">
    <source>
        <dbReference type="Pfam" id="PF00171"/>
    </source>
</evidence>
<dbReference type="GO" id="GO:0006574">
    <property type="term" value="P:L-valine catabolic process"/>
    <property type="evidence" value="ECO:0007669"/>
    <property type="project" value="TreeGrafter"/>
</dbReference>
<protein>
    <submittedName>
        <fullName evidence="2">Methylmalonate-semialdehyde dehydrogenase (CoA acylating)</fullName>
    </submittedName>
</protein>
<dbReference type="Pfam" id="PF00171">
    <property type="entry name" value="Aldedh"/>
    <property type="match status" value="1"/>
</dbReference>
<dbReference type="Gene3D" id="3.40.605.10">
    <property type="entry name" value="Aldehyde Dehydrogenase, Chain A, domain 1"/>
    <property type="match status" value="1"/>
</dbReference>
<dbReference type="SUPFAM" id="SSF53720">
    <property type="entry name" value="ALDH-like"/>
    <property type="match status" value="1"/>
</dbReference>
<dbReference type="PANTHER" id="PTHR43866">
    <property type="entry name" value="MALONATE-SEMIALDEHYDE DEHYDROGENASE"/>
    <property type="match status" value="1"/>
</dbReference>
<dbReference type="GO" id="GO:0004491">
    <property type="term" value="F:methylmalonate-semialdehyde dehydrogenase (acylating, NAD) activity"/>
    <property type="evidence" value="ECO:0007669"/>
    <property type="project" value="InterPro"/>
</dbReference>
<dbReference type="InterPro" id="IPR010061">
    <property type="entry name" value="MeMal-semiAld_DH"/>
</dbReference>
<comment type="caution">
    <text evidence="2">The sequence shown here is derived from an EMBL/GenBank/DDBJ whole genome shotgun (WGS) entry which is preliminary data.</text>
</comment>
<evidence type="ECO:0000313" key="3">
    <source>
        <dbReference type="Proteomes" id="UP001237642"/>
    </source>
</evidence>
<feature type="domain" description="Aldehyde dehydrogenase" evidence="1">
    <location>
        <begin position="10"/>
        <end position="72"/>
    </location>
</feature>
<proteinExistence type="predicted"/>
<dbReference type="GO" id="GO:0005739">
    <property type="term" value="C:mitochondrion"/>
    <property type="evidence" value="ECO:0007669"/>
    <property type="project" value="TreeGrafter"/>
</dbReference>